<dbReference type="InterPro" id="IPR023312">
    <property type="entry name" value="Put_nitroreductase_C_bac"/>
</dbReference>
<proteinExistence type="inferred from homology"/>
<evidence type="ECO:0000256" key="2">
    <source>
        <dbReference type="ARBA" id="ARBA00023002"/>
    </source>
</evidence>
<dbReference type="Pfam" id="PF00881">
    <property type="entry name" value="Nitroreductase"/>
    <property type="match status" value="1"/>
</dbReference>
<reference evidence="4" key="1">
    <citation type="submission" date="2020-10" db="EMBL/GenBank/DDBJ databases">
        <title>ChiBAC.</title>
        <authorList>
            <person name="Zenner C."/>
            <person name="Hitch T.C.A."/>
            <person name="Clavel T."/>
        </authorList>
    </citation>
    <scope>NUCLEOTIDE SEQUENCE</scope>
    <source>
        <strain evidence="4">DSM 107454</strain>
    </source>
</reference>
<evidence type="ECO:0000313" key="4">
    <source>
        <dbReference type="EMBL" id="MBE5040244.1"/>
    </source>
</evidence>
<dbReference type="Gene3D" id="2.20.180.10">
    <property type="entry name" value="putative fmn-dependent nitroreductase like domains"/>
    <property type="match status" value="1"/>
</dbReference>
<gene>
    <name evidence="4" type="ORF">INF28_07190</name>
</gene>
<dbReference type="RefSeq" id="WP_226392792.1">
    <property type="nucleotide sequence ID" value="NZ_JADCKB010000012.1"/>
</dbReference>
<dbReference type="PANTHER" id="PTHR43673:SF10">
    <property type="entry name" value="NADH DEHYDROGENASE_NAD(P)H NITROREDUCTASE XCC3605-RELATED"/>
    <property type="match status" value="1"/>
</dbReference>
<feature type="domain" description="Nitroreductase" evidence="3">
    <location>
        <begin position="9"/>
        <end position="152"/>
    </location>
</feature>
<dbReference type="Gene3D" id="3.40.109.10">
    <property type="entry name" value="NADH Oxidase"/>
    <property type="match status" value="1"/>
</dbReference>
<dbReference type="AlphaFoldDB" id="A0A9D5M3Y0"/>
<dbReference type="PANTHER" id="PTHR43673">
    <property type="entry name" value="NAD(P)H NITROREDUCTASE YDGI-RELATED"/>
    <property type="match status" value="1"/>
</dbReference>
<comment type="caution">
    <text evidence="4">The sequence shown here is derived from an EMBL/GenBank/DDBJ whole genome shotgun (WGS) entry which is preliminary data.</text>
</comment>
<keyword evidence="5" id="KW-1185">Reference proteome</keyword>
<dbReference type="Proteomes" id="UP000806542">
    <property type="component" value="Unassembled WGS sequence"/>
</dbReference>
<dbReference type="InterPro" id="IPR029479">
    <property type="entry name" value="Nitroreductase"/>
</dbReference>
<evidence type="ECO:0000259" key="3">
    <source>
        <dbReference type="Pfam" id="PF00881"/>
    </source>
</evidence>
<evidence type="ECO:0000256" key="1">
    <source>
        <dbReference type="ARBA" id="ARBA00007118"/>
    </source>
</evidence>
<evidence type="ECO:0000313" key="5">
    <source>
        <dbReference type="Proteomes" id="UP000806542"/>
    </source>
</evidence>
<dbReference type="GO" id="GO:0016491">
    <property type="term" value="F:oxidoreductase activity"/>
    <property type="evidence" value="ECO:0007669"/>
    <property type="project" value="UniProtKB-KW"/>
</dbReference>
<name>A0A9D5M3Y0_9FIRM</name>
<sequence length="191" mass="21270">MMNVYDAVMGRRSIRKFSQTPILKEDLLDLVDCARMAAYPANVQPLKFAVVTEKEMLSEVFSCTKWAGYLENGTPEPEQRPVAYFVVLGDRNIKKGGDLQVENGAACMTVLLAAKERGIASCWLGALNREKLRGILSLPEHLEVLDIVALGYPAQDSQAVEMKDGNVKYYLNEDGVLQVPKRSLSEVLYKI</sequence>
<dbReference type="SUPFAM" id="SSF55469">
    <property type="entry name" value="FMN-dependent nitroreductase-like"/>
    <property type="match status" value="1"/>
</dbReference>
<dbReference type="InterPro" id="IPR000415">
    <property type="entry name" value="Nitroreductase-like"/>
</dbReference>
<accession>A0A9D5M3Y0</accession>
<keyword evidence="2" id="KW-0560">Oxidoreductase</keyword>
<organism evidence="4 5">
    <name type="scientific">Ructibacterium gallinarum</name>
    <dbReference type="NCBI Taxonomy" id="2779355"/>
    <lineage>
        <taxon>Bacteria</taxon>
        <taxon>Bacillati</taxon>
        <taxon>Bacillota</taxon>
        <taxon>Clostridia</taxon>
        <taxon>Eubacteriales</taxon>
        <taxon>Oscillospiraceae</taxon>
        <taxon>Ructibacterium</taxon>
    </lineage>
</organism>
<comment type="similarity">
    <text evidence="1">Belongs to the nitroreductase family.</text>
</comment>
<protein>
    <submittedName>
        <fullName evidence="4">Nitroreductase family protein</fullName>
    </submittedName>
</protein>
<dbReference type="EMBL" id="JADCKB010000012">
    <property type="protein sequence ID" value="MBE5040244.1"/>
    <property type="molecule type" value="Genomic_DNA"/>
</dbReference>